<dbReference type="AlphaFoldDB" id="A0A9W8LG42"/>
<reference evidence="3" key="1">
    <citation type="submission" date="2022-07" db="EMBL/GenBank/DDBJ databases">
        <title>Phylogenomic reconstructions and comparative analyses of Kickxellomycotina fungi.</title>
        <authorList>
            <person name="Reynolds N.K."/>
            <person name="Stajich J.E."/>
            <person name="Barry K."/>
            <person name="Grigoriev I.V."/>
            <person name="Crous P."/>
            <person name="Smith M.E."/>
        </authorList>
    </citation>
    <scope>NUCLEOTIDE SEQUENCE</scope>
    <source>
        <strain evidence="3">NBRC 105414</strain>
    </source>
</reference>
<dbReference type="InterPro" id="IPR049472">
    <property type="entry name" value="MRNIP_N"/>
</dbReference>
<feature type="region of interest" description="Disordered" evidence="1">
    <location>
        <begin position="80"/>
        <end position="99"/>
    </location>
</feature>
<gene>
    <name evidence="3" type="ORF">H4R18_004970</name>
</gene>
<evidence type="ECO:0000256" key="1">
    <source>
        <dbReference type="SAM" id="MobiDB-lite"/>
    </source>
</evidence>
<dbReference type="EMBL" id="JANBUL010000268">
    <property type="protein sequence ID" value="KAJ2777775.1"/>
    <property type="molecule type" value="Genomic_DNA"/>
</dbReference>
<proteinExistence type="predicted"/>
<evidence type="ECO:0000259" key="2">
    <source>
        <dbReference type="Pfam" id="PF15749"/>
    </source>
</evidence>
<feature type="compositionally biased region" description="Low complexity" evidence="1">
    <location>
        <begin position="209"/>
        <end position="221"/>
    </location>
</feature>
<organism evidence="3 4">
    <name type="scientific">Coemansia javaensis</name>
    <dbReference type="NCBI Taxonomy" id="2761396"/>
    <lineage>
        <taxon>Eukaryota</taxon>
        <taxon>Fungi</taxon>
        <taxon>Fungi incertae sedis</taxon>
        <taxon>Zoopagomycota</taxon>
        <taxon>Kickxellomycotina</taxon>
        <taxon>Kickxellomycetes</taxon>
        <taxon>Kickxellales</taxon>
        <taxon>Kickxellaceae</taxon>
        <taxon>Coemansia</taxon>
    </lineage>
</organism>
<dbReference type="GO" id="GO:0003682">
    <property type="term" value="F:chromatin binding"/>
    <property type="evidence" value="ECO:0007669"/>
    <property type="project" value="TreeGrafter"/>
</dbReference>
<dbReference type="Pfam" id="PF15749">
    <property type="entry name" value="MRNIP"/>
    <property type="match status" value="1"/>
</dbReference>
<name>A0A9W8LG42_9FUNG</name>
<comment type="caution">
    <text evidence="3">The sequence shown here is derived from an EMBL/GenBank/DDBJ whole genome shotgun (WGS) entry which is preliminary data.</text>
</comment>
<dbReference type="OrthoDB" id="5960226at2759"/>
<protein>
    <recommendedName>
        <fullName evidence="2">MRN complex-interacting protein N-terminal domain-containing protein</fullName>
    </recommendedName>
</protein>
<dbReference type="PANTHER" id="PTHR15863:SF2">
    <property type="entry name" value="MRN COMPLEX-INTERACTING PROTEIN"/>
    <property type="match status" value="1"/>
</dbReference>
<dbReference type="Proteomes" id="UP001140217">
    <property type="component" value="Unassembled WGS sequence"/>
</dbReference>
<dbReference type="PANTHER" id="PTHR15863">
    <property type="entry name" value="MRN COMPLEX-INTERACTING PROTEIN"/>
    <property type="match status" value="1"/>
</dbReference>
<feature type="region of interest" description="Disordered" evidence="1">
    <location>
        <begin position="140"/>
        <end position="239"/>
    </location>
</feature>
<feature type="domain" description="MRN complex-interacting protein N-terminal" evidence="2">
    <location>
        <begin position="6"/>
        <end position="115"/>
    </location>
</feature>
<dbReference type="GO" id="GO:0005634">
    <property type="term" value="C:nucleus"/>
    <property type="evidence" value="ECO:0007669"/>
    <property type="project" value="TreeGrafter"/>
</dbReference>
<dbReference type="InterPro" id="IPR032739">
    <property type="entry name" value="MRNIP"/>
</dbReference>
<evidence type="ECO:0000313" key="3">
    <source>
        <dbReference type="EMBL" id="KAJ2777775.1"/>
    </source>
</evidence>
<accession>A0A9W8LG42</accession>
<evidence type="ECO:0000313" key="4">
    <source>
        <dbReference type="Proteomes" id="UP001140217"/>
    </source>
</evidence>
<dbReference type="GO" id="GO:0007095">
    <property type="term" value="P:mitotic G2 DNA damage checkpoint signaling"/>
    <property type="evidence" value="ECO:0007669"/>
    <property type="project" value="TreeGrafter"/>
</dbReference>
<keyword evidence="4" id="KW-1185">Reference proteome</keyword>
<sequence>MPNYQVVRCASDGCAKFQSQQEKKSGKWACVVCGLKQSLRRVYLQSSVAKECRAAVMELNMSRGQAAAAAAAAASAAAARAQSHRPHADTGHSDICYATDQGEAGPLAASRWDEYAEKTQQSASDAEAELDQHNRIVVGRLAEQDAGPAKRAQRRPQPAKGASSTQTRPKPYDRAPPPALPAERPTLAQALAGLAKRQQPPKEAPAPREPAIAAAATAQEQDGPSRWDCYASDSDADSE</sequence>